<evidence type="ECO:0000313" key="5">
    <source>
        <dbReference type="Proteomes" id="UP001595616"/>
    </source>
</evidence>
<evidence type="ECO:0000259" key="3">
    <source>
        <dbReference type="PROSITE" id="PS50977"/>
    </source>
</evidence>
<feature type="DNA-binding region" description="H-T-H motif" evidence="2">
    <location>
        <begin position="27"/>
        <end position="46"/>
    </location>
</feature>
<feature type="domain" description="HTH tetR-type" evidence="3">
    <location>
        <begin position="4"/>
        <end position="64"/>
    </location>
</feature>
<evidence type="ECO:0000313" key="4">
    <source>
        <dbReference type="EMBL" id="MFC3811912.1"/>
    </source>
</evidence>
<dbReference type="PROSITE" id="PS50977">
    <property type="entry name" value="HTH_TETR_2"/>
    <property type="match status" value="1"/>
</dbReference>
<dbReference type="InterPro" id="IPR009057">
    <property type="entry name" value="Homeodomain-like_sf"/>
</dbReference>
<dbReference type="InterPro" id="IPR023772">
    <property type="entry name" value="DNA-bd_HTH_TetR-type_CS"/>
</dbReference>
<gene>
    <name evidence="4" type="ORF">ACFOOI_14710</name>
</gene>
<dbReference type="Proteomes" id="UP001595616">
    <property type="component" value="Unassembled WGS sequence"/>
</dbReference>
<dbReference type="PROSITE" id="PS01081">
    <property type="entry name" value="HTH_TETR_1"/>
    <property type="match status" value="1"/>
</dbReference>
<dbReference type="RefSeq" id="WP_379838764.1">
    <property type="nucleotide sequence ID" value="NZ_JBHRYQ010000001.1"/>
</dbReference>
<dbReference type="Gene3D" id="1.10.357.10">
    <property type="entry name" value="Tetracycline Repressor, domain 2"/>
    <property type="match status" value="1"/>
</dbReference>
<dbReference type="SUPFAM" id="SSF46689">
    <property type="entry name" value="Homeodomain-like"/>
    <property type="match status" value="1"/>
</dbReference>
<evidence type="ECO:0000256" key="2">
    <source>
        <dbReference type="PROSITE-ProRule" id="PRU00335"/>
    </source>
</evidence>
<proteinExistence type="predicted"/>
<organism evidence="4 5">
    <name type="scientific">Lacihabitans lacunae</name>
    <dbReference type="NCBI Taxonomy" id="1028214"/>
    <lineage>
        <taxon>Bacteria</taxon>
        <taxon>Pseudomonadati</taxon>
        <taxon>Bacteroidota</taxon>
        <taxon>Cytophagia</taxon>
        <taxon>Cytophagales</taxon>
        <taxon>Leadbetterellaceae</taxon>
        <taxon>Lacihabitans</taxon>
    </lineage>
</organism>
<dbReference type="PANTHER" id="PTHR30328:SF54">
    <property type="entry name" value="HTH-TYPE TRANSCRIPTIONAL REPRESSOR SCO4008"/>
    <property type="match status" value="1"/>
</dbReference>
<accession>A0ABV7Z0T2</accession>
<dbReference type="InterPro" id="IPR001647">
    <property type="entry name" value="HTH_TetR"/>
</dbReference>
<reference evidence="5" key="1">
    <citation type="journal article" date="2019" name="Int. J. Syst. Evol. Microbiol.">
        <title>The Global Catalogue of Microorganisms (GCM) 10K type strain sequencing project: providing services to taxonomists for standard genome sequencing and annotation.</title>
        <authorList>
            <consortium name="The Broad Institute Genomics Platform"/>
            <consortium name="The Broad Institute Genome Sequencing Center for Infectious Disease"/>
            <person name="Wu L."/>
            <person name="Ma J."/>
        </authorList>
    </citation>
    <scope>NUCLEOTIDE SEQUENCE [LARGE SCALE GENOMIC DNA]</scope>
    <source>
        <strain evidence="5">CECT 7956</strain>
    </source>
</reference>
<evidence type="ECO:0000256" key="1">
    <source>
        <dbReference type="ARBA" id="ARBA00023125"/>
    </source>
</evidence>
<sequence>MEFNDKQLSILKVAEEVISEKGFESASIREISKRANINLAMVSYYFGSKEKLMEALFIQKARQFKITTELTLKDESLGPLEKMITLFENYFEKVFCNFAFHKIMLKEISYLDSTVVYDQIKKMKTSNFDVITQVLDEGIKKGIFNPQITTDSVISLINGTVSNYALNEKYYRFRWQLKPEVSFELQTKEKIKTQILLALKAILLYHE</sequence>
<dbReference type="InterPro" id="IPR036271">
    <property type="entry name" value="Tet_transcr_reg_TetR-rel_C_sf"/>
</dbReference>
<dbReference type="PRINTS" id="PR00455">
    <property type="entry name" value="HTHTETR"/>
</dbReference>
<name>A0ABV7Z0T2_9BACT</name>
<dbReference type="SUPFAM" id="SSF48498">
    <property type="entry name" value="Tetracyclin repressor-like, C-terminal domain"/>
    <property type="match status" value="1"/>
</dbReference>
<protein>
    <submittedName>
        <fullName evidence="4">TetR/AcrR family transcriptional regulator</fullName>
    </submittedName>
</protein>
<comment type="caution">
    <text evidence="4">The sequence shown here is derived from an EMBL/GenBank/DDBJ whole genome shotgun (WGS) entry which is preliminary data.</text>
</comment>
<dbReference type="InterPro" id="IPR050109">
    <property type="entry name" value="HTH-type_TetR-like_transc_reg"/>
</dbReference>
<dbReference type="EMBL" id="JBHRYQ010000001">
    <property type="protein sequence ID" value="MFC3811912.1"/>
    <property type="molecule type" value="Genomic_DNA"/>
</dbReference>
<keyword evidence="1 2" id="KW-0238">DNA-binding</keyword>
<dbReference type="PANTHER" id="PTHR30328">
    <property type="entry name" value="TRANSCRIPTIONAL REPRESSOR"/>
    <property type="match status" value="1"/>
</dbReference>
<dbReference type="Pfam" id="PF00440">
    <property type="entry name" value="TetR_N"/>
    <property type="match status" value="1"/>
</dbReference>
<keyword evidence="5" id="KW-1185">Reference proteome</keyword>